<dbReference type="Gene3D" id="2.60.40.10">
    <property type="entry name" value="Immunoglobulins"/>
    <property type="match status" value="1"/>
</dbReference>
<feature type="compositionally biased region" description="Polar residues" evidence="10">
    <location>
        <begin position="209"/>
        <end position="221"/>
    </location>
</feature>
<dbReference type="SMART" id="SM00409">
    <property type="entry name" value="IG"/>
    <property type="match status" value="2"/>
</dbReference>
<dbReference type="PRINTS" id="PR00249">
    <property type="entry name" value="GPCRSECRETIN"/>
</dbReference>
<feature type="transmembrane region" description="Helical" evidence="11">
    <location>
        <begin position="1555"/>
        <end position="1577"/>
    </location>
</feature>
<reference evidence="17" key="1">
    <citation type="submission" date="2019-10" db="EMBL/GenBank/DDBJ databases">
        <title>The sequence and de novo assembly of the wild yak genome.</title>
        <authorList>
            <person name="Liu Y."/>
        </authorList>
    </citation>
    <scope>NUCLEOTIDE SEQUENCE [LARGE SCALE GENOMIC DNA]</scope>
    <source>
        <strain evidence="17">WY2019</strain>
    </source>
</reference>
<dbReference type="PROSITE" id="PS50024">
    <property type="entry name" value="SEA"/>
    <property type="match status" value="1"/>
</dbReference>
<organism evidence="17 18">
    <name type="scientific">Bos mutus</name>
    <name type="common">wild yak</name>
    <dbReference type="NCBI Taxonomy" id="72004"/>
    <lineage>
        <taxon>Eukaryota</taxon>
        <taxon>Metazoa</taxon>
        <taxon>Chordata</taxon>
        <taxon>Craniata</taxon>
        <taxon>Vertebrata</taxon>
        <taxon>Euteleostomi</taxon>
        <taxon>Mammalia</taxon>
        <taxon>Eutheria</taxon>
        <taxon>Laurasiatheria</taxon>
        <taxon>Artiodactyla</taxon>
        <taxon>Ruminantia</taxon>
        <taxon>Pecora</taxon>
        <taxon>Bovidae</taxon>
        <taxon>Bovinae</taxon>
        <taxon>Bos</taxon>
    </lineage>
</organism>
<keyword evidence="3" id="KW-1003">Cell membrane</keyword>
<dbReference type="GO" id="GO:0006112">
    <property type="term" value="P:energy reserve metabolic process"/>
    <property type="evidence" value="ECO:0007669"/>
    <property type="project" value="TreeGrafter"/>
</dbReference>
<keyword evidence="6 11" id="KW-1133">Transmembrane helix</keyword>
<evidence type="ECO:0000256" key="1">
    <source>
        <dbReference type="ARBA" id="ARBA00004651"/>
    </source>
</evidence>
<dbReference type="EMBL" id="VBQZ03000026">
    <property type="protein sequence ID" value="MXQ85357.1"/>
    <property type="molecule type" value="Genomic_DNA"/>
</dbReference>
<keyword evidence="4 11" id="KW-0812">Transmembrane</keyword>
<evidence type="ECO:0000256" key="5">
    <source>
        <dbReference type="ARBA" id="ARBA00022729"/>
    </source>
</evidence>
<feature type="transmembrane region" description="Helical" evidence="11">
    <location>
        <begin position="1631"/>
        <end position="1654"/>
    </location>
</feature>
<dbReference type="InterPro" id="IPR057400">
    <property type="entry name" value="ADGRF3/5_N"/>
</dbReference>
<evidence type="ECO:0000259" key="14">
    <source>
        <dbReference type="PROSITE" id="PS50221"/>
    </source>
</evidence>
<dbReference type="Gene3D" id="1.20.1070.10">
    <property type="entry name" value="Rhodopsin 7-helix transmembrane proteins"/>
    <property type="match status" value="1"/>
</dbReference>
<dbReference type="InterPro" id="IPR046338">
    <property type="entry name" value="GAIN_dom_sf"/>
</dbReference>
<keyword evidence="8" id="KW-1015">Disulfide bond</keyword>
<evidence type="ECO:0000256" key="9">
    <source>
        <dbReference type="ARBA" id="ARBA00023180"/>
    </source>
</evidence>
<dbReference type="GO" id="GO:0007166">
    <property type="term" value="P:cell surface receptor signaling pathway"/>
    <property type="evidence" value="ECO:0007669"/>
    <property type="project" value="InterPro"/>
</dbReference>
<feature type="transmembrane region" description="Helical" evidence="11">
    <location>
        <begin position="1474"/>
        <end position="1501"/>
    </location>
</feature>
<gene>
    <name evidence="17" type="ORF">E5288_WYG011336</name>
</gene>
<dbReference type="GO" id="GO:0045444">
    <property type="term" value="P:fat cell differentiation"/>
    <property type="evidence" value="ECO:0007669"/>
    <property type="project" value="TreeGrafter"/>
</dbReference>
<evidence type="ECO:0000259" key="15">
    <source>
        <dbReference type="PROSITE" id="PS50261"/>
    </source>
</evidence>
<evidence type="ECO:0000256" key="3">
    <source>
        <dbReference type="ARBA" id="ARBA00022475"/>
    </source>
</evidence>
<dbReference type="InterPro" id="IPR008078">
    <property type="entry name" value="GPCR_2_Ig-hepta-like_rcpt"/>
</dbReference>
<comment type="caution">
    <text evidence="17">The sequence shown here is derived from an EMBL/GenBank/DDBJ whole genome shotgun (WGS) entry which is preliminary data.</text>
</comment>
<dbReference type="Pfam" id="PF01390">
    <property type="entry name" value="SEA"/>
    <property type="match status" value="1"/>
</dbReference>
<feature type="signal peptide" evidence="12">
    <location>
        <begin position="1"/>
        <end position="21"/>
    </location>
</feature>
<dbReference type="PROSITE" id="PS50221">
    <property type="entry name" value="GAIN_B"/>
    <property type="match status" value="1"/>
</dbReference>
<feature type="region of interest" description="Disordered" evidence="10">
    <location>
        <begin position="209"/>
        <end position="236"/>
    </location>
</feature>
<dbReference type="InterPro" id="IPR000832">
    <property type="entry name" value="GPCR_2_secretin-like"/>
</dbReference>
<evidence type="ECO:0000256" key="8">
    <source>
        <dbReference type="ARBA" id="ARBA00023157"/>
    </source>
</evidence>
<dbReference type="InterPro" id="IPR036179">
    <property type="entry name" value="Ig-like_dom_sf"/>
</dbReference>
<keyword evidence="7 11" id="KW-0472">Membrane</keyword>
<comment type="subcellular location">
    <subcellularLocation>
        <location evidence="1">Cell membrane</location>
        <topology evidence="1">Multi-pass membrane protein</topology>
    </subcellularLocation>
</comment>
<evidence type="ECO:0000256" key="7">
    <source>
        <dbReference type="ARBA" id="ARBA00023136"/>
    </source>
</evidence>
<dbReference type="PANTHER" id="PTHR45813:SF4">
    <property type="entry name" value="ADHESION G PROTEIN-COUPLED RECEPTOR F5"/>
    <property type="match status" value="1"/>
</dbReference>
<feature type="domain" description="SEA" evidence="13">
    <location>
        <begin position="629"/>
        <end position="744"/>
    </location>
</feature>
<feature type="chain" id="PRO_5025591970" description="Adhesion G protein-coupled receptor F5" evidence="12">
    <location>
        <begin position="22"/>
        <end position="1818"/>
    </location>
</feature>
<keyword evidence="18" id="KW-1185">Reference proteome</keyword>
<feature type="transmembrane region" description="Helical" evidence="11">
    <location>
        <begin position="1513"/>
        <end position="1535"/>
    </location>
</feature>
<dbReference type="CDD" id="cd15254">
    <property type="entry name" value="7tmB2_GPR116_Ig-Hepta"/>
    <property type="match status" value="1"/>
</dbReference>
<evidence type="ECO:0000256" key="6">
    <source>
        <dbReference type="ARBA" id="ARBA00022989"/>
    </source>
</evidence>
<dbReference type="SUPFAM" id="SSF81321">
    <property type="entry name" value="Family A G protein-coupled receptor-like"/>
    <property type="match status" value="1"/>
</dbReference>
<dbReference type="InterPro" id="IPR013783">
    <property type="entry name" value="Ig-like_fold"/>
</dbReference>
<feature type="region of interest" description="Disordered" evidence="10">
    <location>
        <begin position="288"/>
        <end position="311"/>
    </location>
</feature>
<evidence type="ECO:0000256" key="4">
    <source>
        <dbReference type="ARBA" id="ARBA00022692"/>
    </source>
</evidence>
<dbReference type="GO" id="GO:0007189">
    <property type="term" value="P:adenylate cyclase-activating G protein-coupled receptor signaling pathway"/>
    <property type="evidence" value="ECO:0007669"/>
    <property type="project" value="TreeGrafter"/>
</dbReference>
<feature type="transmembrane region" description="Helical" evidence="11">
    <location>
        <begin position="1706"/>
        <end position="1729"/>
    </location>
</feature>
<evidence type="ECO:0008006" key="19">
    <source>
        <dbReference type="Google" id="ProtNLM"/>
    </source>
</evidence>
<dbReference type="FunFam" id="1.20.1070.10:FF:000058">
    <property type="entry name" value="Adhesion G protein-coupled receptor F5"/>
    <property type="match status" value="1"/>
</dbReference>
<evidence type="ECO:0000256" key="10">
    <source>
        <dbReference type="SAM" id="MobiDB-lite"/>
    </source>
</evidence>
<dbReference type="InterPro" id="IPR000203">
    <property type="entry name" value="GPS"/>
</dbReference>
<evidence type="ECO:0000259" key="13">
    <source>
        <dbReference type="PROSITE" id="PS50024"/>
    </source>
</evidence>
<dbReference type="InterPro" id="IPR003599">
    <property type="entry name" value="Ig_sub"/>
</dbReference>
<dbReference type="SUPFAM" id="SSF82671">
    <property type="entry name" value="SEA domain"/>
    <property type="match status" value="1"/>
</dbReference>
<dbReference type="GO" id="GO:0004930">
    <property type="term" value="F:G protein-coupled receptor activity"/>
    <property type="evidence" value="ECO:0007669"/>
    <property type="project" value="InterPro"/>
</dbReference>
<feature type="transmembrane region" description="Helical" evidence="11">
    <location>
        <begin position="1674"/>
        <end position="1694"/>
    </location>
</feature>
<protein>
    <recommendedName>
        <fullName evidence="19">Adhesion G protein-coupled receptor F5</fullName>
    </recommendedName>
</protein>
<dbReference type="InterPro" id="IPR051587">
    <property type="entry name" value="Adhesion_GPCR"/>
</dbReference>
<dbReference type="Pfam" id="PF00002">
    <property type="entry name" value="7tm_2"/>
    <property type="match status" value="1"/>
</dbReference>
<dbReference type="InterPro" id="IPR036364">
    <property type="entry name" value="SEA_dom_sf"/>
</dbReference>
<dbReference type="InterPro" id="IPR017983">
    <property type="entry name" value="GPCR_2_secretin-like_CS"/>
</dbReference>
<dbReference type="SUPFAM" id="SSF48726">
    <property type="entry name" value="Immunoglobulin"/>
    <property type="match status" value="2"/>
</dbReference>
<feature type="domain" description="GAIN-B" evidence="14">
    <location>
        <begin position="1302"/>
        <end position="1463"/>
    </location>
</feature>
<comment type="similarity">
    <text evidence="2">Belongs to the G-protein coupled receptor 2 family. Adhesion G-protein coupled receptor (ADGR) subfamily.</text>
</comment>
<dbReference type="InterPro" id="IPR007110">
    <property type="entry name" value="Ig-like_dom"/>
</dbReference>
<dbReference type="PRINTS" id="PR01695">
    <property type="entry name" value="IGHEPTARCPTR"/>
</dbReference>
<dbReference type="Proteomes" id="UP000322234">
    <property type="component" value="Unassembled WGS sequence"/>
</dbReference>
<dbReference type="GO" id="GO:0005886">
    <property type="term" value="C:plasma membrane"/>
    <property type="evidence" value="ECO:0007669"/>
    <property type="project" value="UniProtKB-SubCell"/>
</dbReference>
<evidence type="ECO:0000259" key="16">
    <source>
        <dbReference type="PROSITE" id="PS50835"/>
    </source>
</evidence>
<sequence>MDDSSVHICLVVLASWLFTHQLDKFGGSYFSSQRQKRGNLCFGVKGSAEALKTVKSPGVFMGGTLGERRLAAPNYGLLNVSRCPHCCCRYVKPADTEKAGKVVLAVIQNRASLGGYFGFLAKVGAITGDIRWVEYGCQLYPIGPKDGKLYSKASTGKLLQQNKSLKDMHTKNAECHKHGVFLATNRTVGERGIAPQGGKWTATLTTPSLMSESTAPHNPRQTGKRQHFQSVNPGSDSDSRYNCFISFIFKPNKSTAACLFPSASRWGWLCEAGRTTAGRHRSERRLSLARSSQSCLSPPHEPSLARPSSSMRLRGKWPHSRELELSVTCMLQAQSTAGQDIGRAAVGQVDEIVFRKMECPANFQLVVWASLLKSIKENVPLENFPANIPHRVQISIAHRYSYLKAKSLLLYSLLPVGLVESVNKTSTVKSDNPFFDFHKNIHSINNKYWVPDERARQLKLEDMKSPKRTTLCFVIIAIYSSQATLSLNLESIVYHSLLHEHELMEEDPVRQKRAVAISSPAAQEFTVDVEISFENASFLEPIKAYLNNLSFPIQGNDTDLATDILSIEVSTVCRPTGNEIWCSCETGYEWPQESCLHNLTCQGHDGSSAGHHCSCLKGLPPKGPFCQLQGADIILRMSVRLNVGFQEDLKNSSSALYKSYKTDLETAFWKGYSILPGFKLVTVTGFRPGSVVVTYEITTTTTASPALMRKANEKVTQNLNQTYKMESSSYQVTYSNETKFSITPEIIFEGDTVTLMCENEVFSTNVSWTQAETGLDIQNSTEVSIYTSVLNNMTSVSRLIIHNITRGSMGEYICKLTLDIFEYASKRKVEVIPIQIQASEATEVMCDNSPVSLRCCSEVNVNWSQIEWKQEGSISVPGNAEIDTDNGCSTYTLVANGTQCPSGSSGTTVVYTCEFISAHGARGRKDIEVTFMSVAKLNITPDLISVSEGQSFFIKCISDMSNYDEMYWNTSAGTKIYKRFYTTRRYPDRAESVLTVKTSTREWNGTYHCVFRYKNLYRVMAKDVIVYPLPLESNIMVDPVEAAIPCHSSHHIRCCIEEDSDYRVIFQVGSSSFPAVKEVNEKQVCYKHHFVADSVSCPENVDVFCHFANAANNSVQSPSMKLNLVPGESITCQDPILGVGEPGKVIQKLCRFSNITRSRESPIGGIITYRCVGSQWQIERNDCISAPINALLQLAKALVKSPTQDEKLPSYLGNLSISTKQVKLEVDSFSGTLGAIINILDLFSTVPTQVNSEMMTHVLSTVNIILGKSALNTWKMSQQQKTNYSSQLLDSVERFSRVLRAEDSTISQPNVQMKSMVIKPGHPQSYRQSFIFLDSDLWGNVTINGCQLEHLQPDSFVVTVAFPTLKTILDRDVPGQNFANSLVMTTTVSRSITTPFRILMTFKNNHPLGGIPQCVFWNFNLANHTGGWDSSGCYVKEVTEDSVSCSCEHLTSFSILMSPDSPDPDSLLKILLDIISYIGLCFSILSLAACLVVEAVVWKSVTKNRTSSMRHICIVNITASLLVADVWFIVAAAIHDHRFPLNETACVAATFFVHFFYLSVFFWMLTLGLMLFYRLVFILHDTSKSIQKTIAFSLGYGCPLVISIITVGATQPREVYMRKNACWLNWEDTKALLAFVIPALIIVVVNMTITVVVITKILRPSVGDKPSKQEKSSLFQVAKSIGVLTPLLGLTWGFGLATVFQGSNAVFHIVFTLLNAFQGLFILLFGCLWDQKVQEALLNKYSRSKWSSQHSKSTSIGSSTPVFSMSSPISRRFNNLFGKTGNFWSQLFLGLVLTEDGNLRSPYLISLAAFSPREVLSP</sequence>
<evidence type="ECO:0000313" key="17">
    <source>
        <dbReference type="EMBL" id="MXQ85357.1"/>
    </source>
</evidence>
<feature type="transmembrane region" description="Helical" evidence="11">
    <location>
        <begin position="1589"/>
        <end position="1611"/>
    </location>
</feature>
<dbReference type="PANTHER" id="PTHR45813">
    <property type="entry name" value="IG-LIKE DOMAIN-CONTAINING PROTEIN"/>
    <property type="match status" value="1"/>
</dbReference>
<proteinExistence type="inferred from homology"/>
<feature type="compositionally biased region" description="Low complexity" evidence="10">
    <location>
        <begin position="288"/>
        <end position="297"/>
    </location>
</feature>
<evidence type="ECO:0000313" key="18">
    <source>
        <dbReference type="Proteomes" id="UP000322234"/>
    </source>
</evidence>
<dbReference type="PROSITE" id="PS50261">
    <property type="entry name" value="G_PROTEIN_RECEP_F2_4"/>
    <property type="match status" value="1"/>
</dbReference>
<dbReference type="InterPro" id="IPR003598">
    <property type="entry name" value="Ig_sub2"/>
</dbReference>
<evidence type="ECO:0000256" key="2">
    <source>
        <dbReference type="ARBA" id="ARBA00007343"/>
    </source>
</evidence>
<name>A0A6B0R913_9CETA</name>
<dbReference type="SMART" id="SM00303">
    <property type="entry name" value="GPS"/>
    <property type="match status" value="1"/>
</dbReference>
<dbReference type="SMART" id="SM00408">
    <property type="entry name" value="IGc2"/>
    <property type="match status" value="2"/>
</dbReference>
<dbReference type="InterPro" id="IPR000082">
    <property type="entry name" value="SEA_dom"/>
</dbReference>
<keyword evidence="5 12" id="KW-0732">Signal</keyword>
<feature type="domain" description="Ig-like" evidence="16">
    <location>
        <begin position="935"/>
        <end position="1025"/>
    </location>
</feature>
<dbReference type="InterPro" id="IPR057244">
    <property type="entry name" value="GAIN_B"/>
</dbReference>
<evidence type="ECO:0000256" key="11">
    <source>
        <dbReference type="SAM" id="Phobius"/>
    </source>
</evidence>
<dbReference type="Pfam" id="PF25387">
    <property type="entry name" value="ADGRF3_N"/>
    <property type="match status" value="1"/>
</dbReference>
<feature type="domain" description="Ig-like" evidence="16">
    <location>
        <begin position="738"/>
        <end position="830"/>
    </location>
</feature>
<accession>A0A6B0R913</accession>
<keyword evidence="9" id="KW-0325">Glycoprotein</keyword>
<dbReference type="Gene3D" id="2.60.220.50">
    <property type="match status" value="1"/>
</dbReference>
<evidence type="ECO:0000256" key="12">
    <source>
        <dbReference type="SAM" id="SignalP"/>
    </source>
</evidence>
<dbReference type="Pfam" id="PF01825">
    <property type="entry name" value="GPS"/>
    <property type="match status" value="1"/>
</dbReference>
<dbReference type="GO" id="GO:0031410">
    <property type="term" value="C:cytoplasmic vesicle"/>
    <property type="evidence" value="ECO:0007669"/>
    <property type="project" value="TreeGrafter"/>
</dbReference>
<dbReference type="PROSITE" id="PS50835">
    <property type="entry name" value="IG_LIKE"/>
    <property type="match status" value="2"/>
</dbReference>
<dbReference type="GO" id="GO:0019216">
    <property type="term" value="P:regulation of lipid metabolic process"/>
    <property type="evidence" value="ECO:0007669"/>
    <property type="project" value="TreeGrafter"/>
</dbReference>
<dbReference type="InterPro" id="IPR017981">
    <property type="entry name" value="GPCR_2-like_7TM"/>
</dbReference>
<dbReference type="PROSITE" id="PS00650">
    <property type="entry name" value="G_PROTEIN_RECEP_F2_2"/>
    <property type="match status" value="1"/>
</dbReference>
<feature type="domain" description="G-protein coupled receptors family 2 profile 2" evidence="15">
    <location>
        <begin position="1472"/>
        <end position="1730"/>
    </location>
</feature>